<keyword evidence="4 9" id="KW-0812">Transmembrane</keyword>
<keyword evidence="3 8" id="KW-1003">Cell membrane</keyword>
<dbReference type="Proteomes" id="UP001564408">
    <property type="component" value="Unassembled WGS sequence"/>
</dbReference>
<feature type="transmembrane region" description="Helical" evidence="9">
    <location>
        <begin position="133"/>
        <end position="152"/>
    </location>
</feature>
<gene>
    <name evidence="10" type="primary">mreD</name>
    <name evidence="10" type="ORF">ABC977_07665</name>
</gene>
<keyword evidence="7 8" id="KW-0472">Membrane</keyword>
<evidence type="ECO:0000256" key="9">
    <source>
        <dbReference type="SAM" id="Phobius"/>
    </source>
</evidence>
<comment type="caution">
    <text evidence="10">The sequence shown here is derived from an EMBL/GenBank/DDBJ whole genome shotgun (WGS) entry which is preliminary data.</text>
</comment>
<dbReference type="PANTHER" id="PTHR37484:SF1">
    <property type="entry name" value="ROD SHAPE-DETERMINING PROTEIN MRED"/>
    <property type="match status" value="1"/>
</dbReference>
<evidence type="ECO:0000256" key="4">
    <source>
        <dbReference type="ARBA" id="ARBA00022692"/>
    </source>
</evidence>
<feature type="transmembrane region" description="Helical" evidence="9">
    <location>
        <begin position="107"/>
        <end position="127"/>
    </location>
</feature>
<evidence type="ECO:0000256" key="2">
    <source>
        <dbReference type="ARBA" id="ARBA00007776"/>
    </source>
</evidence>
<comment type="similarity">
    <text evidence="2 8">Belongs to the MreD family.</text>
</comment>
<dbReference type="NCBIfam" id="TIGR03426">
    <property type="entry name" value="shape_MreD"/>
    <property type="match status" value="1"/>
</dbReference>
<dbReference type="RefSeq" id="WP_369666674.1">
    <property type="nucleotide sequence ID" value="NZ_JBDKXB010000007.1"/>
</dbReference>
<name>A0ABV4BCQ1_9GAMM</name>
<evidence type="ECO:0000313" key="11">
    <source>
        <dbReference type="Proteomes" id="UP001564408"/>
    </source>
</evidence>
<sequence length="162" mass="18367">MTKRTRRGGGVILATLAVAMILTLLPMPDWSVPYRPPWIALTLLYWVLAVPERVGVFSAFGLGLLLDVVSANLLGQQALSLAVMAYLAEVLHRRIRLFPPLQQTLSIWMLLLVERLLFLWLLVATGQPLPPPVYWAGTVTGMLLWPWLFVVLRDLRRRFRVA</sequence>
<protein>
    <recommendedName>
        <fullName evidence="8">Rod shape-determining protein MreD</fullName>
    </recommendedName>
</protein>
<dbReference type="InterPro" id="IPR026034">
    <property type="entry name" value="MreD_proteobac"/>
</dbReference>
<evidence type="ECO:0000256" key="3">
    <source>
        <dbReference type="ARBA" id="ARBA00022475"/>
    </source>
</evidence>
<keyword evidence="11" id="KW-1185">Reference proteome</keyword>
<comment type="subcellular location">
    <subcellularLocation>
        <location evidence="8">Cell inner membrane</location>
    </subcellularLocation>
    <subcellularLocation>
        <location evidence="1">Cell membrane</location>
        <topology evidence="1">Multi-pass membrane protein</topology>
    </subcellularLocation>
</comment>
<evidence type="ECO:0000256" key="8">
    <source>
        <dbReference type="PIRNR" id="PIRNR018472"/>
    </source>
</evidence>
<evidence type="ECO:0000256" key="7">
    <source>
        <dbReference type="ARBA" id="ARBA00023136"/>
    </source>
</evidence>
<dbReference type="PIRSF" id="PIRSF018472">
    <property type="entry name" value="MreD_proteobac"/>
    <property type="match status" value="1"/>
</dbReference>
<comment type="function">
    <text evidence="8">Involved in formation of the rod shape of the cell. May also contribute to regulation of formation of penicillin-binding proteins.</text>
</comment>
<proteinExistence type="inferred from homology"/>
<keyword evidence="8" id="KW-0997">Cell inner membrane</keyword>
<dbReference type="Pfam" id="PF04093">
    <property type="entry name" value="MreD"/>
    <property type="match status" value="1"/>
</dbReference>
<accession>A0ABV4BCQ1</accession>
<keyword evidence="6 9" id="KW-1133">Transmembrane helix</keyword>
<dbReference type="EMBL" id="JBDKXB010000007">
    <property type="protein sequence ID" value="MEY6432287.1"/>
    <property type="molecule type" value="Genomic_DNA"/>
</dbReference>
<reference evidence="10 11" key="1">
    <citation type="submission" date="2024-05" db="EMBL/GenBank/DDBJ databases">
        <title>Genome Sequence and Characterization of the New Strain Purple Sulfur Bacterium of Genus Thioalkalicoccus.</title>
        <authorList>
            <person name="Bryantseva I.A."/>
            <person name="Kyndt J.A."/>
            <person name="Imhoff J.F."/>
        </authorList>
    </citation>
    <scope>NUCLEOTIDE SEQUENCE [LARGE SCALE GENOMIC DNA]</scope>
    <source>
        <strain evidence="10 11">Um2</strain>
    </source>
</reference>
<organism evidence="10 11">
    <name type="scientific">Thioalkalicoccus limnaeus</name>
    <dbReference type="NCBI Taxonomy" id="120681"/>
    <lineage>
        <taxon>Bacteria</taxon>
        <taxon>Pseudomonadati</taxon>
        <taxon>Pseudomonadota</taxon>
        <taxon>Gammaproteobacteria</taxon>
        <taxon>Chromatiales</taxon>
        <taxon>Chromatiaceae</taxon>
        <taxon>Thioalkalicoccus</taxon>
    </lineage>
</organism>
<evidence type="ECO:0000256" key="6">
    <source>
        <dbReference type="ARBA" id="ARBA00022989"/>
    </source>
</evidence>
<evidence type="ECO:0000256" key="5">
    <source>
        <dbReference type="ARBA" id="ARBA00022960"/>
    </source>
</evidence>
<keyword evidence="5 8" id="KW-0133">Cell shape</keyword>
<dbReference type="PANTHER" id="PTHR37484">
    <property type="entry name" value="ROD SHAPE-DETERMINING PROTEIN MRED"/>
    <property type="match status" value="1"/>
</dbReference>
<evidence type="ECO:0000256" key="1">
    <source>
        <dbReference type="ARBA" id="ARBA00004651"/>
    </source>
</evidence>
<dbReference type="InterPro" id="IPR007227">
    <property type="entry name" value="Cell_shape_determining_MreD"/>
</dbReference>
<evidence type="ECO:0000313" key="10">
    <source>
        <dbReference type="EMBL" id="MEY6432287.1"/>
    </source>
</evidence>